<proteinExistence type="inferred from homology"/>
<dbReference type="GO" id="GO:0008289">
    <property type="term" value="F:lipid binding"/>
    <property type="evidence" value="ECO:0007669"/>
    <property type="project" value="InterPro"/>
</dbReference>
<dbReference type="PANTHER" id="PTHR14096:SF64">
    <property type="match status" value="1"/>
</dbReference>
<dbReference type="PANTHER" id="PTHR14096">
    <property type="entry name" value="APOLIPOPROTEIN L"/>
    <property type="match status" value="1"/>
</dbReference>
<feature type="region of interest" description="Disordered" evidence="2">
    <location>
        <begin position="679"/>
        <end position="750"/>
    </location>
</feature>
<comment type="similarity">
    <text evidence="1">Belongs to the apolipoprotein L family.</text>
</comment>
<dbReference type="Pfam" id="PF05461">
    <property type="entry name" value="ApoL"/>
    <property type="match status" value="1"/>
</dbReference>
<dbReference type="GO" id="GO:0042157">
    <property type="term" value="P:lipoprotein metabolic process"/>
    <property type="evidence" value="ECO:0007669"/>
    <property type="project" value="InterPro"/>
</dbReference>
<feature type="compositionally biased region" description="Basic residues" evidence="2">
    <location>
        <begin position="636"/>
        <end position="648"/>
    </location>
</feature>
<evidence type="ECO:0000313" key="3">
    <source>
        <dbReference type="EMBL" id="KAI7814210.1"/>
    </source>
</evidence>
<dbReference type="AlphaFoldDB" id="A0A9W8CBM0"/>
<dbReference type="GO" id="GO:0016020">
    <property type="term" value="C:membrane"/>
    <property type="evidence" value="ECO:0007669"/>
    <property type="project" value="TreeGrafter"/>
</dbReference>
<feature type="compositionally biased region" description="Basic residues" evidence="2">
    <location>
        <begin position="682"/>
        <end position="694"/>
    </location>
</feature>
<feature type="compositionally biased region" description="Basic and acidic residues" evidence="2">
    <location>
        <begin position="524"/>
        <end position="536"/>
    </location>
</feature>
<accession>A0A9W8CBM0</accession>
<name>A0A9W8CBM0_TRIRA</name>
<evidence type="ECO:0000256" key="2">
    <source>
        <dbReference type="SAM" id="MobiDB-lite"/>
    </source>
</evidence>
<feature type="region of interest" description="Disordered" evidence="2">
    <location>
        <begin position="515"/>
        <end position="667"/>
    </location>
</feature>
<gene>
    <name evidence="3" type="ORF">IRJ41_010188</name>
</gene>
<comment type="caution">
    <text evidence="3">The sequence shown here is derived from an EMBL/GenBank/DDBJ whole genome shotgun (WGS) entry which is preliminary data.</text>
</comment>
<evidence type="ECO:0000313" key="4">
    <source>
        <dbReference type="Proteomes" id="UP001059041"/>
    </source>
</evidence>
<evidence type="ECO:0000256" key="1">
    <source>
        <dbReference type="ARBA" id="ARBA00010090"/>
    </source>
</evidence>
<protein>
    <recommendedName>
        <fullName evidence="5">Apolipoprotein L domain-containing protein 1</fullName>
    </recommendedName>
</protein>
<dbReference type="EMBL" id="JAFHDT010000001">
    <property type="protein sequence ID" value="KAI7814210.1"/>
    <property type="molecule type" value="Genomic_DNA"/>
</dbReference>
<keyword evidence="4" id="KW-1185">Reference proteome</keyword>
<dbReference type="InterPro" id="IPR008405">
    <property type="entry name" value="ApoL"/>
</dbReference>
<dbReference type="Proteomes" id="UP001059041">
    <property type="component" value="Linkage Group LG1"/>
</dbReference>
<dbReference type="GO" id="GO:0006869">
    <property type="term" value="P:lipid transport"/>
    <property type="evidence" value="ECO:0007669"/>
    <property type="project" value="InterPro"/>
</dbReference>
<feature type="region of interest" description="Disordered" evidence="2">
    <location>
        <begin position="166"/>
        <end position="188"/>
    </location>
</feature>
<feature type="region of interest" description="Disordered" evidence="2">
    <location>
        <begin position="341"/>
        <end position="366"/>
    </location>
</feature>
<organism evidence="3 4">
    <name type="scientific">Triplophysa rosa</name>
    <name type="common">Cave loach</name>
    <dbReference type="NCBI Taxonomy" id="992332"/>
    <lineage>
        <taxon>Eukaryota</taxon>
        <taxon>Metazoa</taxon>
        <taxon>Chordata</taxon>
        <taxon>Craniata</taxon>
        <taxon>Vertebrata</taxon>
        <taxon>Euteleostomi</taxon>
        <taxon>Actinopterygii</taxon>
        <taxon>Neopterygii</taxon>
        <taxon>Teleostei</taxon>
        <taxon>Ostariophysi</taxon>
        <taxon>Cypriniformes</taxon>
        <taxon>Nemacheilidae</taxon>
        <taxon>Triplophysa</taxon>
    </lineage>
</organism>
<feature type="compositionally biased region" description="Basic residues" evidence="2">
    <location>
        <begin position="592"/>
        <end position="604"/>
    </location>
</feature>
<sequence>MLCLTQDSDSFFDLSGADVSVGLPVESGHQSSANPFLPTAQNGPTISQWNPFYSTPQDYGVKMVDEENNIIQSKFLQNMKNLNIGQSDSFNQTKTESPPYFDLNLDNTLFPAPDWVVPPPPDFCQDTDSQTFNNHTLNVRQTPQPFEIWDKEAAICQLLNENVGTDLHSTPANQNTESESPSLSNQSDNLTDFIFSRQAEARTFPTLQYNSTKVFQKNMNTARFFETSTTDNLFHSLPTTSPHVSKTKETNNDLFNTFPSITEKETSSSTPLVPPLMQSNINGFNYLSDGPASTQNDVKFKHQRSSYDMPHTSPGGTMHDISQMGAQNGIRDIFPVAAPSASSSPIGNLNYRRRPPVPSPRSKAPKNAFSNDITSLLQTPSPPTLISRGTASVQNMTSTAELNLPVYEDILLTGQEYCVEDWPEDSPERFSERKPTGKLKLRRDSIRVPEINGIDGTADTKKQKKKVKVKFVPKKGFVIGFEKENNNAELKGACGYTVHSDFMKAASEEKEFHKGADPFTSIDSNEKHQEMQDCRPKKSTKFKVLRSQSQSKRTEDAELKLQPNSDASKIKKTPIPIVPELTLKNSKENKPQKFKQMGKHLKRSTNKEIKDLPEDLDLPTSKDYFLSDTAKENKPQKSKQMGKHLKGSKNKETKDFPEDLDLPRTTSEDYFLSDAAKDIKPKKSKQMGKHLKWSKNKETKDFPEDLDLPCTTSEDYFPSDAAKDNKPKKSKQMGKHLKKSKNKETKDFPEDLDLPCVTSEDYFPSDAAKAEWMSSQMDIRRARGQEAKESLEKVEEDEDTDSLTEWWNTVEFWDELPPDEKISLKEDENISFKVIADKVHRGLRVYLKLFMERAELLYQHVLILYAIADDLSNFHHRAKIVNITGGTASAVGGAAAITGLALAPVTFGASLLISAIGLGVATAGGITAASATISDNFNNMHDRKNIEIIVQDYETQLIEMQHCLQFITEGLRRLHSHPLLRRNNYYLGEWEVRRALQTITFVTGPVERAEEIMNHTLARLNSLHKGMDRYFTKDSKDVKKGCKKEVTAEVRTLAKYLHEALVELNSIREKLLDAIGNL</sequence>
<feature type="compositionally biased region" description="Basic residues" evidence="2">
    <location>
        <begin position="728"/>
        <end position="741"/>
    </location>
</feature>
<dbReference type="GO" id="GO:0005576">
    <property type="term" value="C:extracellular region"/>
    <property type="evidence" value="ECO:0007669"/>
    <property type="project" value="InterPro"/>
</dbReference>
<reference evidence="3" key="1">
    <citation type="submission" date="2021-02" db="EMBL/GenBank/DDBJ databases">
        <title>Comparative genomics reveals that relaxation of natural selection precedes convergent phenotypic evolution of cavefish.</title>
        <authorList>
            <person name="Peng Z."/>
        </authorList>
    </citation>
    <scope>NUCLEOTIDE SEQUENCE</scope>
    <source>
        <tissue evidence="3">Muscle</tissue>
    </source>
</reference>
<evidence type="ECO:0008006" key="5">
    <source>
        <dbReference type="Google" id="ProtNLM"/>
    </source>
</evidence>